<protein>
    <submittedName>
        <fullName evidence="2">Uncharacterized protein</fullName>
    </submittedName>
</protein>
<evidence type="ECO:0000256" key="1">
    <source>
        <dbReference type="SAM" id="MobiDB-lite"/>
    </source>
</evidence>
<evidence type="ECO:0000313" key="3">
    <source>
        <dbReference type="Proteomes" id="UP001374535"/>
    </source>
</evidence>
<feature type="region of interest" description="Disordered" evidence="1">
    <location>
        <begin position="13"/>
        <end position="40"/>
    </location>
</feature>
<gene>
    <name evidence="2" type="ORF">V8G54_030782</name>
</gene>
<sequence length="122" mass="13458">MFMGLKNIFQHNSKVSSQPGLSNVKSNTPKNTKSPLSSYPGYSKIVSQITKQQTLSNAKSKTPKVHLVHIHGPTLTGVDNRGRIYKITTIKKGIENTFSFHTQPNPPSNNADSQKTSPLKKK</sequence>
<dbReference type="AlphaFoldDB" id="A0AAQ3MX07"/>
<dbReference type="EMBL" id="CP144692">
    <property type="protein sequence ID" value="WVY98631.1"/>
    <property type="molecule type" value="Genomic_DNA"/>
</dbReference>
<dbReference type="Proteomes" id="UP001374535">
    <property type="component" value="Chromosome 9"/>
</dbReference>
<feature type="compositionally biased region" description="Polar residues" evidence="1">
    <location>
        <begin position="13"/>
        <end position="37"/>
    </location>
</feature>
<organism evidence="2 3">
    <name type="scientific">Vigna mungo</name>
    <name type="common">Black gram</name>
    <name type="synonym">Phaseolus mungo</name>
    <dbReference type="NCBI Taxonomy" id="3915"/>
    <lineage>
        <taxon>Eukaryota</taxon>
        <taxon>Viridiplantae</taxon>
        <taxon>Streptophyta</taxon>
        <taxon>Embryophyta</taxon>
        <taxon>Tracheophyta</taxon>
        <taxon>Spermatophyta</taxon>
        <taxon>Magnoliopsida</taxon>
        <taxon>eudicotyledons</taxon>
        <taxon>Gunneridae</taxon>
        <taxon>Pentapetalae</taxon>
        <taxon>rosids</taxon>
        <taxon>fabids</taxon>
        <taxon>Fabales</taxon>
        <taxon>Fabaceae</taxon>
        <taxon>Papilionoideae</taxon>
        <taxon>50 kb inversion clade</taxon>
        <taxon>NPAAA clade</taxon>
        <taxon>indigoferoid/millettioid clade</taxon>
        <taxon>Phaseoleae</taxon>
        <taxon>Vigna</taxon>
    </lineage>
</organism>
<feature type="region of interest" description="Disordered" evidence="1">
    <location>
        <begin position="98"/>
        <end position="122"/>
    </location>
</feature>
<name>A0AAQ3MX07_VIGMU</name>
<accession>A0AAQ3MX07</accession>
<reference evidence="2 3" key="1">
    <citation type="journal article" date="2023" name="Life. Sci Alliance">
        <title>Evolutionary insights into 3D genome organization and epigenetic landscape of Vigna mungo.</title>
        <authorList>
            <person name="Junaid A."/>
            <person name="Singh B."/>
            <person name="Bhatia S."/>
        </authorList>
    </citation>
    <scope>NUCLEOTIDE SEQUENCE [LARGE SCALE GENOMIC DNA]</scope>
    <source>
        <strain evidence="2">Urdbean</strain>
    </source>
</reference>
<evidence type="ECO:0000313" key="2">
    <source>
        <dbReference type="EMBL" id="WVY98631.1"/>
    </source>
</evidence>
<proteinExistence type="predicted"/>
<keyword evidence="3" id="KW-1185">Reference proteome</keyword>